<organism evidence="2 3">
    <name type="scientific">Pedobacter ureilyticus</name>
    <dbReference type="NCBI Taxonomy" id="1393051"/>
    <lineage>
        <taxon>Bacteria</taxon>
        <taxon>Pseudomonadati</taxon>
        <taxon>Bacteroidota</taxon>
        <taxon>Sphingobacteriia</taxon>
        <taxon>Sphingobacteriales</taxon>
        <taxon>Sphingobacteriaceae</taxon>
        <taxon>Pedobacter</taxon>
    </lineage>
</organism>
<dbReference type="InterPro" id="IPR002500">
    <property type="entry name" value="PAPS_reduct_dom"/>
</dbReference>
<keyword evidence="3" id="KW-1185">Reference proteome</keyword>
<reference evidence="2 3" key="1">
    <citation type="submission" date="2024-12" db="EMBL/GenBank/DDBJ databases">
        <authorList>
            <person name="Hu S."/>
        </authorList>
    </citation>
    <scope>NUCLEOTIDE SEQUENCE [LARGE SCALE GENOMIC DNA]</scope>
    <source>
        <strain evidence="2 3">THG-T11</strain>
    </source>
</reference>
<dbReference type="Proteomes" id="UP001517247">
    <property type="component" value="Unassembled WGS sequence"/>
</dbReference>
<dbReference type="EMBL" id="SSHJ02000001">
    <property type="protein sequence ID" value="MFN0254488.1"/>
    <property type="molecule type" value="Genomic_DNA"/>
</dbReference>
<proteinExistence type="predicted"/>
<dbReference type="Gene3D" id="3.40.50.620">
    <property type="entry name" value="HUPs"/>
    <property type="match status" value="1"/>
</dbReference>
<gene>
    <name evidence="2" type="ORF">E6A44_002840</name>
</gene>
<evidence type="ECO:0000313" key="2">
    <source>
        <dbReference type="EMBL" id="MFN0254488.1"/>
    </source>
</evidence>
<comment type="caution">
    <text evidence="2">The sequence shown here is derived from an EMBL/GenBank/DDBJ whole genome shotgun (WGS) entry which is preliminary data.</text>
</comment>
<evidence type="ECO:0000259" key="1">
    <source>
        <dbReference type="Pfam" id="PF01507"/>
    </source>
</evidence>
<sequence length="364" mass="41952">MMKVTPEELKIRLNWPLQLKIKWAVNRIAEFVIELDGEVYNTFSGGKDSRTVKDIIDKIWDGTFADFLPKHIYVKLMKYPKPNDVFCNTGLEFPEIVKYVKCFDGVTILKPIMGFTRVIREVGVAIGSKKIAMMVKRLRNYIANPSETNAATKNLYLNGIKKDGTISKGSMLPKLWQKLINAPFPVSDECCNIFKKEPFKRYQSSTGKRPIIGTTVGESSQRTVSYYITGCNSFEEGKEKCRPISIFTEQDIWNYAFYYGLRHCEVYYDRTVMVEQLDGTTIERFLVAEKSTGCLFCLFGLHLENKEENNRIQRLALSHPKRWDIVVNKCGLGAIMRFCGLKYLPLPEKPIQMHLFNNEELNVK</sequence>
<evidence type="ECO:0000313" key="3">
    <source>
        <dbReference type="Proteomes" id="UP001517247"/>
    </source>
</evidence>
<accession>A0ABW9J1T0</accession>
<dbReference type="SUPFAM" id="SSF52402">
    <property type="entry name" value="Adenine nucleotide alpha hydrolases-like"/>
    <property type="match status" value="2"/>
</dbReference>
<name>A0ABW9J1T0_9SPHI</name>
<feature type="domain" description="Phosphoadenosine phosphosulphate reductase" evidence="1">
    <location>
        <begin position="156"/>
        <end position="269"/>
    </location>
</feature>
<dbReference type="InterPro" id="IPR014729">
    <property type="entry name" value="Rossmann-like_a/b/a_fold"/>
</dbReference>
<dbReference type="Pfam" id="PF01507">
    <property type="entry name" value="PAPS_reduct"/>
    <property type="match status" value="1"/>
</dbReference>
<protein>
    <submittedName>
        <fullName evidence="2">Phosphoadenosine phosphosulfate reductase family protein</fullName>
    </submittedName>
</protein>
<dbReference type="RefSeq" id="WP_138721637.1">
    <property type="nucleotide sequence ID" value="NZ_SSHJ02000001.1"/>
</dbReference>